<evidence type="ECO:0000313" key="1">
    <source>
        <dbReference type="EMBL" id="JAH84056.1"/>
    </source>
</evidence>
<sequence>MSVRGYSTYVAVWILIKVWTM</sequence>
<reference evidence="1" key="1">
    <citation type="submission" date="2014-11" db="EMBL/GenBank/DDBJ databases">
        <authorList>
            <person name="Amaro Gonzalez C."/>
        </authorList>
    </citation>
    <scope>NUCLEOTIDE SEQUENCE</scope>
</reference>
<reference evidence="1" key="2">
    <citation type="journal article" date="2015" name="Fish Shellfish Immunol.">
        <title>Early steps in the European eel (Anguilla anguilla)-Vibrio vulnificus interaction in the gills: Role of the RtxA13 toxin.</title>
        <authorList>
            <person name="Callol A."/>
            <person name="Pajuelo D."/>
            <person name="Ebbesson L."/>
            <person name="Teles M."/>
            <person name="MacKenzie S."/>
            <person name="Amaro C."/>
        </authorList>
    </citation>
    <scope>NUCLEOTIDE SEQUENCE</scope>
</reference>
<accession>A0A0E9W154</accession>
<protein>
    <submittedName>
        <fullName evidence="1">Uncharacterized protein</fullName>
    </submittedName>
</protein>
<dbReference type="EMBL" id="GBXM01024521">
    <property type="protein sequence ID" value="JAH84056.1"/>
    <property type="molecule type" value="Transcribed_RNA"/>
</dbReference>
<proteinExistence type="predicted"/>
<name>A0A0E9W154_ANGAN</name>
<dbReference type="AlphaFoldDB" id="A0A0E9W154"/>
<organism evidence="1">
    <name type="scientific">Anguilla anguilla</name>
    <name type="common">European freshwater eel</name>
    <name type="synonym">Muraena anguilla</name>
    <dbReference type="NCBI Taxonomy" id="7936"/>
    <lineage>
        <taxon>Eukaryota</taxon>
        <taxon>Metazoa</taxon>
        <taxon>Chordata</taxon>
        <taxon>Craniata</taxon>
        <taxon>Vertebrata</taxon>
        <taxon>Euteleostomi</taxon>
        <taxon>Actinopterygii</taxon>
        <taxon>Neopterygii</taxon>
        <taxon>Teleostei</taxon>
        <taxon>Anguilliformes</taxon>
        <taxon>Anguillidae</taxon>
        <taxon>Anguilla</taxon>
    </lineage>
</organism>